<dbReference type="Pfam" id="PF14390">
    <property type="entry name" value="DUF4420"/>
    <property type="match status" value="1"/>
</dbReference>
<dbReference type="EMBL" id="QBKI01000010">
    <property type="protein sequence ID" value="PTX14727.1"/>
    <property type="molecule type" value="Genomic_DNA"/>
</dbReference>
<reference evidence="1 2" key="1">
    <citation type="submission" date="2018-04" db="EMBL/GenBank/DDBJ databases">
        <title>Genomic Encyclopedia of Archaeal and Bacterial Type Strains, Phase II (KMG-II): from individual species to whole genera.</title>
        <authorList>
            <person name="Goeker M."/>
        </authorList>
    </citation>
    <scope>NUCLEOTIDE SEQUENCE [LARGE SCALE GENOMIC DNA]</scope>
    <source>
        <strain evidence="1 2">DSM 100162</strain>
    </source>
</reference>
<evidence type="ECO:0000313" key="2">
    <source>
        <dbReference type="Proteomes" id="UP000244225"/>
    </source>
</evidence>
<proteinExistence type="predicted"/>
<gene>
    <name evidence="1" type="ORF">C8N40_110156</name>
</gene>
<accession>A0A2T5YDV4</accession>
<sequence>MIRVPLSIGNAVYTERNLKGLKIEKVADPQKPECMLLSLSLLDSNYEDIFDSLLLDIISRIIDVSDHKRVIKEFLGRIDKWQALLEKASSEGLTQEQQAGLYGELYVLRRMLATSDNVKCLAAWVGPENGIRDFQYGSWALEVKTCRGNNHQRLQISNERQLDVTTLELLFLFHLSIETQQASGETLNDMVDSVLALLQDDFSLFAQFKIKLIQAGYLAHHRVLYMSRGYIIRSQSLYEVRDQFPRIQENELRGGVGDVQYSIILSDCSSYLTNEVSAFQNLN</sequence>
<keyword evidence="2" id="KW-1185">Reference proteome</keyword>
<organism evidence="1 2">
    <name type="scientific">Pontibacter mucosus</name>
    <dbReference type="NCBI Taxonomy" id="1649266"/>
    <lineage>
        <taxon>Bacteria</taxon>
        <taxon>Pseudomonadati</taxon>
        <taxon>Bacteroidota</taxon>
        <taxon>Cytophagia</taxon>
        <taxon>Cytophagales</taxon>
        <taxon>Hymenobacteraceae</taxon>
        <taxon>Pontibacter</taxon>
    </lineage>
</organism>
<comment type="caution">
    <text evidence="1">The sequence shown here is derived from an EMBL/GenBank/DDBJ whole genome shotgun (WGS) entry which is preliminary data.</text>
</comment>
<dbReference type="AlphaFoldDB" id="A0A2T5YDV4"/>
<protein>
    <submittedName>
        <fullName evidence="1">Putative PD-(D/E)XK family protein DUF4420</fullName>
    </submittedName>
</protein>
<evidence type="ECO:0000313" key="1">
    <source>
        <dbReference type="EMBL" id="PTX14727.1"/>
    </source>
</evidence>
<name>A0A2T5YDV4_9BACT</name>
<dbReference type="Proteomes" id="UP000244225">
    <property type="component" value="Unassembled WGS sequence"/>
</dbReference>
<dbReference type="InterPro" id="IPR025534">
    <property type="entry name" value="DUF4420"/>
</dbReference>